<dbReference type="InterPro" id="IPR003833">
    <property type="entry name" value="CT_C_D"/>
</dbReference>
<feature type="domain" description="Carboxyltransferase" evidence="5">
    <location>
        <begin position="245"/>
        <end position="515"/>
    </location>
</feature>
<dbReference type="Gene3D" id="2.40.100.10">
    <property type="entry name" value="Cyclophilin-like"/>
    <property type="match status" value="2"/>
</dbReference>
<keyword evidence="3" id="KW-0067">ATP-binding</keyword>
<keyword evidence="1" id="KW-0547">Nucleotide-binding</keyword>
<dbReference type="GO" id="GO:0016787">
    <property type="term" value="F:hydrolase activity"/>
    <property type="evidence" value="ECO:0007669"/>
    <property type="project" value="UniProtKB-KW"/>
</dbReference>
<evidence type="ECO:0000256" key="3">
    <source>
        <dbReference type="ARBA" id="ARBA00022840"/>
    </source>
</evidence>
<dbReference type="InterPro" id="IPR029000">
    <property type="entry name" value="Cyclophilin-like_dom_sf"/>
</dbReference>
<dbReference type="Pfam" id="PF02682">
    <property type="entry name" value="CT_C_D"/>
    <property type="match status" value="1"/>
</dbReference>
<dbReference type="EMBL" id="JACOQL010000002">
    <property type="protein sequence ID" value="MBC9246693.1"/>
    <property type="molecule type" value="Genomic_DNA"/>
</dbReference>
<evidence type="ECO:0000259" key="5">
    <source>
        <dbReference type="SMART" id="SM00797"/>
    </source>
</evidence>
<dbReference type="SUPFAM" id="SSF160467">
    <property type="entry name" value="PH0987 N-terminal domain-like"/>
    <property type="match status" value="1"/>
</dbReference>
<evidence type="ECO:0000259" key="4">
    <source>
        <dbReference type="SMART" id="SM00796"/>
    </source>
</evidence>
<accession>A0A926G901</accession>
<evidence type="ECO:0000256" key="1">
    <source>
        <dbReference type="ARBA" id="ARBA00022741"/>
    </source>
</evidence>
<gene>
    <name evidence="6" type="ORF">H4P12_08200</name>
</gene>
<name>A0A926G901_9RHOB</name>
<proteinExistence type="predicted"/>
<dbReference type="GO" id="GO:0005524">
    <property type="term" value="F:ATP binding"/>
    <property type="evidence" value="ECO:0007669"/>
    <property type="project" value="UniProtKB-KW"/>
</dbReference>
<organism evidence="6 7">
    <name type="scientific">Paracoccus amoyensis</name>
    <dbReference type="NCBI Taxonomy" id="2760093"/>
    <lineage>
        <taxon>Bacteria</taxon>
        <taxon>Pseudomonadati</taxon>
        <taxon>Pseudomonadota</taxon>
        <taxon>Alphaproteobacteria</taxon>
        <taxon>Rhodobacterales</taxon>
        <taxon>Paracoccaceae</taxon>
        <taxon>Paracoccus</taxon>
    </lineage>
</organism>
<dbReference type="AlphaFoldDB" id="A0A926G901"/>
<feature type="domain" description="Carboxyltransferase" evidence="4">
    <location>
        <begin position="1"/>
        <end position="194"/>
    </location>
</feature>
<dbReference type="InterPro" id="IPR003778">
    <property type="entry name" value="CT_A_B"/>
</dbReference>
<protein>
    <submittedName>
        <fullName evidence="6">5-oxoprolinase/urea amidolyase family protein</fullName>
    </submittedName>
</protein>
<dbReference type="Pfam" id="PF02626">
    <property type="entry name" value="CT_A_B"/>
    <property type="match status" value="1"/>
</dbReference>
<dbReference type="SMART" id="SM00796">
    <property type="entry name" value="AHS1"/>
    <property type="match status" value="1"/>
</dbReference>
<dbReference type="RefSeq" id="WP_187793153.1">
    <property type="nucleotide sequence ID" value="NZ_JACOQL010000002.1"/>
</dbReference>
<dbReference type="Proteomes" id="UP000608594">
    <property type="component" value="Unassembled WGS sequence"/>
</dbReference>
<evidence type="ECO:0000313" key="6">
    <source>
        <dbReference type="EMBL" id="MBC9246693.1"/>
    </source>
</evidence>
<evidence type="ECO:0000256" key="2">
    <source>
        <dbReference type="ARBA" id="ARBA00022801"/>
    </source>
</evidence>
<dbReference type="Gene3D" id="3.30.1360.40">
    <property type="match status" value="1"/>
</dbReference>
<dbReference type="SMART" id="SM00797">
    <property type="entry name" value="AHS2"/>
    <property type="match status" value="1"/>
</dbReference>
<keyword evidence="2" id="KW-0378">Hydrolase</keyword>
<dbReference type="PANTHER" id="PTHR43309">
    <property type="entry name" value="5-OXOPROLINASE SUBUNIT C"/>
    <property type="match status" value="1"/>
</dbReference>
<evidence type="ECO:0000313" key="7">
    <source>
        <dbReference type="Proteomes" id="UP000608594"/>
    </source>
</evidence>
<dbReference type="PANTHER" id="PTHR43309:SF3">
    <property type="entry name" value="5-OXOPROLINASE SUBUNIT C"/>
    <property type="match status" value="1"/>
</dbReference>
<comment type="caution">
    <text evidence="6">The sequence shown here is derived from an EMBL/GenBank/DDBJ whole genome shotgun (WGS) entry which is preliminary data.</text>
</comment>
<keyword evidence="7" id="KW-1185">Reference proteome</keyword>
<reference evidence="6" key="1">
    <citation type="submission" date="2020-08" db="EMBL/GenBank/DDBJ databases">
        <title>Paracoccus amoyensis sp. nov., isolated from the surface seawater at coast of Xiamen, Fujian.</title>
        <authorList>
            <person name="Lyu L."/>
        </authorList>
    </citation>
    <scope>NUCLEOTIDE SEQUENCE</scope>
    <source>
        <strain evidence="6">11-3</strain>
    </source>
</reference>
<dbReference type="SUPFAM" id="SSF50891">
    <property type="entry name" value="Cyclophilin-like"/>
    <property type="match status" value="2"/>
</dbReference>
<dbReference type="InterPro" id="IPR052708">
    <property type="entry name" value="PxpC"/>
</dbReference>
<sequence>MRFLPVGPRTLLVELGDLKQTLALFDALRADPVEGVTEIIPAAQTLMIRTGPGVAADSALASAIMVRQPAAGAAHEYETAEIVEIPVTYDGEDLNDVADLMGLGVAEVIAAHQAATWQVAFCGFAPGFAYMTCDDPRFDLPRRKSPRTRIPAGSVALASRFCGIYPQDTPGGWQLIGTTRVPMWDLSRDPPALLRPGTRARFVVGEAKVSPVASIARPKGADGLTILSTAFPIVFQDEGRPGQGGQGVSASGALDMGALHRANRAVGNPANAPALEITLGPVRLRADANVTLALTGAAEQLDIIADGLKIPAMPGAAFALDAGDELLIQPPKRGMRSYLALRGGFDVAPVLGSAATDTLAFVGPDPLTGGEGLSPAMAPAAATADPEIQPELPGPEDVIELPVTLGPRTDWFTPEMVQHFLTQEWQVTPQSSRVGIRLQGAQPLIRQDTRELPSEGTETGAIQVPHFGQPVLFLADHPLTGGYPVIATLLPQALDLAGQIPPGARIRFTADHDFTPIKPK</sequence>